<evidence type="ECO:0000313" key="10">
    <source>
        <dbReference type="Proteomes" id="UP000643810"/>
    </source>
</evidence>
<feature type="transmembrane region" description="Helical" evidence="7">
    <location>
        <begin position="128"/>
        <end position="146"/>
    </location>
</feature>
<evidence type="ECO:0000256" key="5">
    <source>
        <dbReference type="ARBA" id="ARBA00022989"/>
    </source>
</evidence>
<dbReference type="RefSeq" id="WP_186854526.1">
    <property type="nucleotide sequence ID" value="NZ_JACOPG010000003.1"/>
</dbReference>
<comment type="caution">
    <text evidence="9">The sequence shown here is derived from an EMBL/GenBank/DDBJ whole genome shotgun (WGS) entry which is preliminary data.</text>
</comment>
<feature type="transmembrane region" description="Helical" evidence="7">
    <location>
        <begin position="74"/>
        <end position="92"/>
    </location>
</feature>
<evidence type="ECO:0000313" key="9">
    <source>
        <dbReference type="EMBL" id="MBC5686852.1"/>
    </source>
</evidence>
<keyword evidence="5 7" id="KW-1133">Transmembrane helix</keyword>
<keyword evidence="3" id="KW-1003">Cell membrane</keyword>
<keyword evidence="10" id="KW-1185">Reference proteome</keyword>
<accession>A0ABR7GHU0</accession>
<keyword evidence="4 7" id="KW-0812">Transmembrane</keyword>
<feature type="transmembrane region" description="Helical" evidence="7">
    <location>
        <begin position="43"/>
        <end position="62"/>
    </location>
</feature>
<dbReference type="PANTHER" id="PTHR33778:SF1">
    <property type="entry name" value="MAGNESIUM TRANSPORTER YHID-RELATED"/>
    <property type="match status" value="1"/>
</dbReference>
<evidence type="ECO:0000259" key="8">
    <source>
        <dbReference type="Pfam" id="PF02308"/>
    </source>
</evidence>
<feature type="domain" description="MgtC/SapB/SrpB/YhiD N-terminal" evidence="8">
    <location>
        <begin position="19"/>
        <end position="143"/>
    </location>
</feature>
<gene>
    <name evidence="9" type="ORF">H8R94_09595</name>
</gene>
<dbReference type="PRINTS" id="PR01837">
    <property type="entry name" value="MGTCSAPBPROT"/>
</dbReference>
<evidence type="ECO:0000256" key="7">
    <source>
        <dbReference type="SAM" id="Phobius"/>
    </source>
</evidence>
<name>A0ABR7GHU0_9FIRM</name>
<protein>
    <submittedName>
        <fullName evidence="9">MgtC/SapB family protein</fullName>
    </submittedName>
</protein>
<feature type="transmembrane region" description="Helical" evidence="7">
    <location>
        <begin position="12"/>
        <end position="31"/>
    </location>
</feature>
<dbReference type="InterPro" id="IPR003416">
    <property type="entry name" value="MgtC/SapB/SrpB/YhiD_fam"/>
</dbReference>
<feature type="transmembrane region" description="Helical" evidence="7">
    <location>
        <begin position="104"/>
        <end position="122"/>
    </location>
</feature>
<dbReference type="Proteomes" id="UP000643810">
    <property type="component" value="Unassembled WGS sequence"/>
</dbReference>
<evidence type="ECO:0000256" key="2">
    <source>
        <dbReference type="ARBA" id="ARBA00009298"/>
    </source>
</evidence>
<evidence type="ECO:0000256" key="4">
    <source>
        <dbReference type="ARBA" id="ARBA00022692"/>
    </source>
</evidence>
<evidence type="ECO:0000256" key="3">
    <source>
        <dbReference type="ARBA" id="ARBA00022475"/>
    </source>
</evidence>
<proteinExistence type="inferred from homology"/>
<keyword evidence="6 7" id="KW-0472">Membrane</keyword>
<dbReference type="PANTHER" id="PTHR33778">
    <property type="entry name" value="PROTEIN MGTC"/>
    <property type="match status" value="1"/>
</dbReference>
<comment type="similarity">
    <text evidence="2">Belongs to the MgtC/SapB family.</text>
</comment>
<sequence length="229" mass="24848">MEMLQYLEQFNLLSVFVRLALATVLGGLIGLERGSHGQPAGLRTFALVCLGATIAMITDEYLVVTYGTGDPARLAAQVISGIGFLGVGTIIVTGKNYVKGLTTAASLWTTACLGIAIGAGYIAGSLLAFFFIAFVMTVLTALSHYVDEHNTKIKLYLEVDKSDGIEVLYDYVTKNGYEIAAVDKQKRQSLQGKDTVLMVVIDLNKRCSHADFINGLNQNDSIHYIEEIR</sequence>
<dbReference type="EMBL" id="JACOPG010000003">
    <property type="protein sequence ID" value="MBC5686852.1"/>
    <property type="molecule type" value="Genomic_DNA"/>
</dbReference>
<comment type="subcellular location">
    <subcellularLocation>
        <location evidence="1">Cell membrane</location>
        <topology evidence="1">Multi-pass membrane protein</topology>
    </subcellularLocation>
</comment>
<dbReference type="InterPro" id="IPR049177">
    <property type="entry name" value="MgtC_SapB_SrpB_YhiD_N"/>
</dbReference>
<evidence type="ECO:0000256" key="6">
    <source>
        <dbReference type="ARBA" id="ARBA00023136"/>
    </source>
</evidence>
<organism evidence="9 10">
    <name type="scientific">Roseburia lenta</name>
    <dbReference type="NCBI Taxonomy" id="2763061"/>
    <lineage>
        <taxon>Bacteria</taxon>
        <taxon>Bacillati</taxon>
        <taxon>Bacillota</taxon>
        <taxon>Clostridia</taxon>
        <taxon>Lachnospirales</taxon>
        <taxon>Lachnospiraceae</taxon>
        <taxon>Roseburia</taxon>
    </lineage>
</organism>
<evidence type="ECO:0000256" key="1">
    <source>
        <dbReference type="ARBA" id="ARBA00004651"/>
    </source>
</evidence>
<dbReference type="Pfam" id="PF02308">
    <property type="entry name" value="MgtC"/>
    <property type="match status" value="1"/>
</dbReference>
<reference evidence="9 10" key="1">
    <citation type="submission" date="2020-08" db="EMBL/GenBank/DDBJ databases">
        <title>Genome public.</title>
        <authorList>
            <person name="Liu C."/>
            <person name="Sun Q."/>
        </authorList>
    </citation>
    <scope>NUCLEOTIDE SEQUENCE [LARGE SCALE GENOMIC DNA]</scope>
    <source>
        <strain evidence="9 10">NSJ-9</strain>
    </source>
</reference>